<dbReference type="InterPro" id="IPR011050">
    <property type="entry name" value="Pectin_lyase_fold/virulence"/>
</dbReference>
<dbReference type="AlphaFoldDB" id="A0A848F559"/>
<dbReference type="InterPro" id="IPR012334">
    <property type="entry name" value="Pectin_lyas_fold"/>
</dbReference>
<dbReference type="EMBL" id="JABBFW010000001">
    <property type="protein sequence ID" value="NML13440.1"/>
    <property type="molecule type" value="Genomic_DNA"/>
</dbReference>
<dbReference type="RefSeq" id="WP_169158371.1">
    <property type="nucleotide sequence ID" value="NZ_JABBFW010000001.1"/>
</dbReference>
<keyword evidence="2" id="KW-1185">Reference proteome</keyword>
<reference evidence="1 2" key="1">
    <citation type="submission" date="2020-04" db="EMBL/GenBank/DDBJ databases">
        <title>Azohydromonas sp. isolated from soil.</title>
        <authorList>
            <person name="Dahal R.H."/>
        </authorList>
    </citation>
    <scope>NUCLEOTIDE SEQUENCE [LARGE SCALE GENOMIC DNA]</scope>
    <source>
        <strain evidence="1 2">G-1-1-14</strain>
    </source>
</reference>
<sequence length="395" mass="41836">MRRRELIQTLALAGVAPMVGGLAQAQTTGTVRQLYPGMSLAALLAASADGDTIEVMPGTYRAQVGVITQRVLTIRGVGSTRPVFQADGVSAEGKGILVVRQADNVRIENLEFRGARVPDLNGAGIRFERGRLTVGNCAFVDNEMGILTGNDATSELEVINSDFGYTGRSPAATSPYPPHQLYAGRIKRLTMTGCYFHDGYIGHLLKSRARENVILYNQLVDSVDGKASYEMDFPEGGLVWAIGNVIGQSPLSPNSTMLSYGAETSSATVHGLYLSHNTFVNDRSAGCTFVRVGAARLAAGLDMRFVNNLLLGTGDVATGSSAWVGTSGNFKTAISVLQAPWSRNYRLVTGSPLRGKGVVQGSAGGRSLVPTAEFKLPLGTVALASRTTWSPGAYQ</sequence>
<name>A0A848F559_9BURK</name>
<gene>
    <name evidence="1" type="ORF">HHL10_00410</name>
</gene>
<dbReference type="SUPFAM" id="SSF51126">
    <property type="entry name" value="Pectin lyase-like"/>
    <property type="match status" value="1"/>
</dbReference>
<accession>A0A848F559</accession>
<evidence type="ECO:0008006" key="3">
    <source>
        <dbReference type="Google" id="ProtNLM"/>
    </source>
</evidence>
<proteinExistence type="predicted"/>
<comment type="caution">
    <text evidence="1">The sequence shown here is derived from an EMBL/GenBank/DDBJ whole genome shotgun (WGS) entry which is preliminary data.</text>
</comment>
<organism evidence="1 2">
    <name type="scientific">Azohydromonas caseinilytica</name>
    <dbReference type="NCBI Taxonomy" id="2728836"/>
    <lineage>
        <taxon>Bacteria</taxon>
        <taxon>Pseudomonadati</taxon>
        <taxon>Pseudomonadota</taxon>
        <taxon>Betaproteobacteria</taxon>
        <taxon>Burkholderiales</taxon>
        <taxon>Sphaerotilaceae</taxon>
        <taxon>Azohydromonas</taxon>
    </lineage>
</organism>
<dbReference type="Gene3D" id="2.160.20.10">
    <property type="entry name" value="Single-stranded right-handed beta-helix, Pectin lyase-like"/>
    <property type="match status" value="1"/>
</dbReference>
<protein>
    <recommendedName>
        <fullName evidence="3">Right handed beta helix region</fullName>
    </recommendedName>
</protein>
<evidence type="ECO:0000313" key="1">
    <source>
        <dbReference type="EMBL" id="NML13440.1"/>
    </source>
</evidence>
<dbReference type="Proteomes" id="UP000574067">
    <property type="component" value="Unassembled WGS sequence"/>
</dbReference>
<evidence type="ECO:0000313" key="2">
    <source>
        <dbReference type="Proteomes" id="UP000574067"/>
    </source>
</evidence>